<sequence length="58" mass="6325">MNLVLFASDLLRSTTSVSFALEDEIGLHQPAVLRRLVFGRLRLALPEVGVASKANGKF</sequence>
<accession>A0ABQ7AFI8</accession>
<keyword evidence="2" id="KW-1185">Reference proteome</keyword>
<name>A0ABQ7AFI8_BRACR</name>
<gene>
    <name evidence="1" type="ORF">DY000_02058383</name>
</gene>
<organism evidence="1 2">
    <name type="scientific">Brassica cretica</name>
    <name type="common">Mustard</name>
    <dbReference type="NCBI Taxonomy" id="69181"/>
    <lineage>
        <taxon>Eukaryota</taxon>
        <taxon>Viridiplantae</taxon>
        <taxon>Streptophyta</taxon>
        <taxon>Embryophyta</taxon>
        <taxon>Tracheophyta</taxon>
        <taxon>Spermatophyta</taxon>
        <taxon>Magnoliopsida</taxon>
        <taxon>eudicotyledons</taxon>
        <taxon>Gunneridae</taxon>
        <taxon>Pentapetalae</taxon>
        <taxon>rosids</taxon>
        <taxon>malvids</taxon>
        <taxon>Brassicales</taxon>
        <taxon>Brassicaceae</taxon>
        <taxon>Brassiceae</taxon>
        <taxon>Brassica</taxon>
    </lineage>
</organism>
<reference evidence="1 2" key="1">
    <citation type="journal article" date="2020" name="BMC Genomics">
        <title>Intraspecific diversification of the crop wild relative Brassica cretica Lam. using demographic model selection.</title>
        <authorList>
            <person name="Kioukis A."/>
            <person name="Michalopoulou V.A."/>
            <person name="Briers L."/>
            <person name="Pirintsos S."/>
            <person name="Studholme D.J."/>
            <person name="Pavlidis P."/>
            <person name="Sarris P.F."/>
        </authorList>
    </citation>
    <scope>NUCLEOTIDE SEQUENCE [LARGE SCALE GENOMIC DNA]</scope>
    <source>
        <strain evidence="2">cv. PFS-1207/04</strain>
    </source>
</reference>
<dbReference type="Proteomes" id="UP000266723">
    <property type="component" value="Unassembled WGS sequence"/>
</dbReference>
<protein>
    <submittedName>
        <fullName evidence="1">Uncharacterized protein</fullName>
    </submittedName>
</protein>
<comment type="caution">
    <text evidence="1">The sequence shown here is derived from an EMBL/GenBank/DDBJ whole genome shotgun (WGS) entry which is preliminary data.</text>
</comment>
<evidence type="ECO:0000313" key="2">
    <source>
        <dbReference type="Proteomes" id="UP000266723"/>
    </source>
</evidence>
<evidence type="ECO:0000313" key="1">
    <source>
        <dbReference type="EMBL" id="KAF3496617.1"/>
    </source>
</evidence>
<proteinExistence type="predicted"/>
<dbReference type="EMBL" id="QGKV02002055">
    <property type="protein sequence ID" value="KAF3496617.1"/>
    <property type="molecule type" value="Genomic_DNA"/>
</dbReference>